<evidence type="ECO:0000313" key="1">
    <source>
        <dbReference type="EMBL" id="GAH67165.1"/>
    </source>
</evidence>
<accession>X1ID14</accession>
<dbReference type="EMBL" id="BARU01029459">
    <property type="protein sequence ID" value="GAH67165.1"/>
    <property type="molecule type" value="Genomic_DNA"/>
</dbReference>
<reference evidence="1" key="1">
    <citation type="journal article" date="2014" name="Front. Microbiol.">
        <title>High frequency of phylogenetically diverse reductive dehalogenase-homologous genes in deep subseafloor sedimentary metagenomes.</title>
        <authorList>
            <person name="Kawai M."/>
            <person name="Futagami T."/>
            <person name="Toyoda A."/>
            <person name="Takaki Y."/>
            <person name="Nishi S."/>
            <person name="Hori S."/>
            <person name="Arai W."/>
            <person name="Tsubouchi T."/>
            <person name="Morono Y."/>
            <person name="Uchiyama I."/>
            <person name="Ito T."/>
            <person name="Fujiyama A."/>
            <person name="Inagaki F."/>
            <person name="Takami H."/>
        </authorList>
    </citation>
    <scope>NUCLEOTIDE SEQUENCE</scope>
    <source>
        <strain evidence="1">Expedition CK06-06</strain>
    </source>
</reference>
<gene>
    <name evidence="1" type="ORF">S03H2_46863</name>
</gene>
<dbReference type="Gene3D" id="3.20.20.480">
    <property type="entry name" value="Trimethylamine methyltransferase-like"/>
    <property type="match status" value="1"/>
</dbReference>
<organism evidence="1">
    <name type="scientific">marine sediment metagenome</name>
    <dbReference type="NCBI Taxonomy" id="412755"/>
    <lineage>
        <taxon>unclassified sequences</taxon>
        <taxon>metagenomes</taxon>
        <taxon>ecological metagenomes</taxon>
    </lineage>
</organism>
<protein>
    <submittedName>
        <fullName evidence="1">Uncharacterized protein</fullName>
    </submittedName>
</protein>
<sequence>MASHEFIIISSLAKGGKNLEQKARERALTILKEHKVEPLDDAVVKELHSIVVQADKELAK</sequence>
<proteinExistence type="predicted"/>
<dbReference type="InterPro" id="IPR038601">
    <property type="entry name" value="MttB-like_sf"/>
</dbReference>
<dbReference type="AlphaFoldDB" id="X1ID14"/>
<comment type="caution">
    <text evidence="1">The sequence shown here is derived from an EMBL/GenBank/DDBJ whole genome shotgun (WGS) entry which is preliminary data.</text>
</comment>
<name>X1ID14_9ZZZZ</name>